<dbReference type="InParanoid" id="A0A6J2UMR2"/>
<keyword evidence="2" id="KW-1133">Transmembrane helix</keyword>
<dbReference type="OrthoDB" id="8824963at2759"/>
<keyword evidence="3" id="KW-0732">Signal</keyword>
<dbReference type="GeneID" id="115804895"/>
<keyword evidence="2" id="KW-0812">Transmembrane</keyword>
<proteinExistence type="predicted"/>
<dbReference type="SUPFAM" id="SSF49265">
    <property type="entry name" value="Fibronectin type III"/>
    <property type="match status" value="1"/>
</dbReference>
<keyword evidence="5" id="KW-1185">Reference proteome</keyword>
<dbReference type="InterPro" id="IPR003961">
    <property type="entry name" value="FN3_dom"/>
</dbReference>
<reference evidence="6" key="1">
    <citation type="submission" date="2025-08" db="UniProtKB">
        <authorList>
            <consortium name="RefSeq"/>
        </authorList>
    </citation>
    <scope>IDENTIFICATION</scope>
</reference>
<evidence type="ECO:0000256" key="1">
    <source>
        <dbReference type="SAM" id="MobiDB-lite"/>
    </source>
</evidence>
<feature type="domain" description="Fibronectin type-III" evidence="4">
    <location>
        <begin position="105"/>
        <end position="178"/>
    </location>
</feature>
<dbReference type="Pfam" id="PF00041">
    <property type="entry name" value="fn3"/>
    <property type="match status" value="1"/>
</dbReference>
<evidence type="ECO:0000313" key="5">
    <source>
        <dbReference type="Proteomes" id="UP000504632"/>
    </source>
</evidence>
<evidence type="ECO:0000259" key="4">
    <source>
        <dbReference type="SMART" id="SM00060"/>
    </source>
</evidence>
<gene>
    <name evidence="6" type="primary">LOC115804895</name>
</gene>
<dbReference type="SMART" id="SM00060">
    <property type="entry name" value="FN3"/>
    <property type="match status" value="1"/>
</dbReference>
<accession>A0A6J2UMR2</accession>
<protein>
    <submittedName>
        <fullName evidence="6">LRRN4 C-terminal-like protein</fullName>
    </submittedName>
</protein>
<dbReference type="Gene3D" id="2.60.40.10">
    <property type="entry name" value="Immunoglobulins"/>
    <property type="match status" value="1"/>
</dbReference>
<keyword evidence="2" id="KW-0472">Membrane</keyword>
<evidence type="ECO:0000256" key="3">
    <source>
        <dbReference type="SAM" id="SignalP"/>
    </source>
</evidence>
<dbReference type="InterPro" id="IPR013783">
    <property type="entry name" value="Ig-like_fold"/>
</dbReference>
<dbReference type="CDD" id="cd00063">
    <property type="entry name" value="FN3"/>
    <property type="match status" value="1"/>
</dbReference>
<organism evidence="5 6">
    <name type="scientific">Chanos chanos</name>
    <name type="common">Milkfish</name>
    <name type="synonym">Mugil chanos</name>
    <dbReference type="NCBI Taxonomy" id="29144"/>
    <lineage>
        <taxon>Eukaryota</taxon>
        <taxon>Metazoa</taxon>
        <taxon>Chordata</taxon>
        <taxon>Craniata</taxon>
        <taxon>Vertebrata</taxon>
        <taxon>Euteleostomi</taxon>
        <taxon>Actinopterygii</taxon>
        <taxon>Neopterygii</taxon>
        <taxon>Teleostei</taxon>
        <taxon>Ostariophysi</taxon>
        <taxon>Gonorynchiformes</taxon>
        <taxon>Chanidae</taxon>
        <taxon>Chanos</taxon>
    </lineage>
</organism>
<dbReference type="InterPro" id="IPR036116">
    <property type="entry name" value="FN3_sf"/>
</dbReference>
<evidence type="ECO:0000313" key="6">
    <source>
        <dbReference type="RefSeq" id="XP_030621243.1"/>
    </source>
</evidence>
<feature type="chain" id="PRO_5027107985" evidence="3">
    <location>
        <begin position="23"/>
        <end position="249"/>
    </location>
</feature>
<feature type="signal peptide" evidence="3">
    <location>
        <begin position="1"/>
        <end position="22"/>
    </location>
</feature>
<evidence type="ECO:0000256" key="2">
    <source>
        <dbReference type="SAM" id="Phobius"/>
    </source>
</evidence>
<dbReference type="Proteomes" id="UP000504632">
    <property type="component" value="Chromosome 2"/>
</dbReference>
<feature type="region of interest" description="Disordered" evidence="1">
    <location>
        <begin position="230"/>
        <end position="249"/>
    </location>
</feature>
<feature type="transmembrane region" description="Helical" evidence="2">
    <location>
        <begin position="200"/>
        <end position="221"/>
    </location>
</feature>
<name>A0A6J2UMR2_CHACN</name>
<dbReference type="AlphaFoldDB" id="A0A6J2UMR2"/>
<dbReference type="RefSeq" id="XP_030621243.1">
    <property type="nucleotide sequence ID" value="XM_030765383.1"/>
</dbReference>
<sequence length="249" mass="27011">MLLLWSLISTLLLILSPEFLWGLTVSPLPSQSPITHIRIVYVPGIDYDYDSDTPKPPQTTRSPATTTTSKPCDYDPCVFHEVSCFDLSVQTGCLCRGISGPDKRPEPPRLWKVSQGSSGEAVVHWCAPSSTVTQYKVILEGHEGQMQVFGEASRNGTVERLQAGTKVCVLAVNKAGESKQSEESCARYEPRTPDKAGLRAGVIAGGVGFLLLLSLAALLLWRRQSCKKERNDADAEGLGNPSYSTDGTL</sequence>